<comment type="function">
    <text evidence="3">Bifunctional nuclease with both RNase and DNase activities. Involved in basal defense response. Participates in abscisic acid-derived callose deposition following infection by a necrotrophic pathogen.</text>
</comment>
<keyword evidence="2" id="KW-0540">Nuclease</keyword>
<gene>
    <name evidence="5" type="ORF">D0Y65_029327</name>
</gene>
<evidence type="ECO:0000256" key="1">
    <source>
        <dbReference type="ARBA" id="ARBA00009095"/>
    </source>
</evidence>
<dbReference type="Proteomes" id="UP000289340">
    <property type="component" value="Chromosome 11"/>
</dbReference>
<evidence type="ECO:0000256" key="2">
    <source>
        <dbReference type="ARBA" id="ARBA00022722"/>
    </source>
</evidence>
<comment type="caution">
    <text evidence="5">The sequence shown here is derived from an EMBL/GenBank/DDBJ whole genome shotgun (WGS) entry which is preliminary data.</text>
</comment>
<keyword evidence="2" id="KW-0378">Hydrolase</keyword>
<comment type="similarity">
    <text evidence="1">Belongs to the bifunctional nuclease family.</text>
</comment>
<dbReference type="PANTHER" id="PTHR15160">
    <property type="entry name" value="VON HIPPEL-LINDAU PROTEIN"/>
    <property type="match status" value="1"/>
</dbReference>
<dbReference type="PROSITE" id="PS51658">
    <property type="entry name" value="BFN"/>
    <property type="match status" value="1"/>
</dbReference>
<dbReference type="InterPro" id="IPR001943">
    <property type="entry name" value="UVR_dom"/>
</dbReference>
<dbReference type="PANTHER" id="PTHR15160:SF1">
    <property type="entry name" value="VON HIPPEL-LINDAU DISEASE TUMOR SUPPRESSOR"/>
    <property type="match status" value="1"/>
</dbReference>
<feature type="domain" description="BFN" evidence="4">
    <location>
        <begin position="169"/>
        <end position="306"/>
    </location>
</feature>
<dbReference type="GO" id="GO:0004518">
    <property type="term" value="F:nuclease activity"/>
    <property type="evidence" value="ECO:0007669"/>
    <property type="project" value="UniProtKB-UniRule"/>
</dbReference>
<dbReference type="Pfam" id="PF02577">
    <property type="entry name" value="BFN_dom"/>
    <property type="match status" value="1"/>
</dbReference>
<dbReference type="EMBL" id="QZWG01000011">
    <property type="protein sequence ID" value="RZB78902.1"/>
    <property type="molecule type" value="Genomic_DNA"/>
</dbReference>
<dbReference type="Gene3D" id="3.10.690.10">
    <property type="entry name" value="Bifunctional nuclease domain"/>
    <property type="match status" value="1"/>
</dbReference>
<feature type="non-terminal residue" evidence="5">
    <location>
        <position position="1"/>
    </location>
</feature>
<dbReference type="AlphaFoldDB" id="A0A445HZ06"/>
<dbReference type="GO" id="GO:0005634">
    <property type="term" value="C:nucleus"/>
    <property type="evidence" value="ECO:0007669"/>
    <property type="project" value="TreeGrafter"/>
</dbReference>
<accession>A0A445HZ06</accession>
<evidence type="ECO:0000313" key="5">
    <source>
        <dbReference type="EMBL" id="RZB78902.1"/>
    </source>
</evidence>
<protein>
    <submittedName>
        <fullName evidence="5">Bifunctional nuclease 2 isoform A</fullName>
    </submittedName>
</protein>
<evidence type="ECO:0000256" key="3">
    <source>
        <dbReference type="ARBA" id="ARBA00025428"/>
    </source>
</evidence>
<name>A0A445HZ06_GLYSO</name>
<sequence length="373" mass="41962">NYNNTTDSTPTNLSCPLSSSSHSFSTTFSALLSLSLSPSQHSTSSFRYKMLGSRFCVRTLSGVGSAAADHTNVATTARSVPCSVAVDFSPLHLSPLRSRRRFRCRRSILISCNSSRRRSSSDNSHDNNNKNDYLEASLLLSETFSHYHMWKHRFQPEFQWKSSTPSIPLSRTDSSLLRHGFLQRFKNPTIFLRISCDGDYILPIVVGQIAIEKLMDAESEQESVECPDQYQFVENLVGRLDHEVIMVRITERVVSTYFARLYLSQPGKTDLISVDARPSDAINVANRCKAPIYVSKEIVFTDAIRIGYGMGGAHNKKAIYDVLLDSAIDGPDLVAQELSMMHNMHSAIKQERFKDAAIWRDKLANLRKSTHEL</sequence>
<evidence type="ECO:0000313" key="6">
    <source>
        <dbReference type="Proteomes" id="UP000289340"/>
    </source>
</evidence>
<dbReference type="SUPFAM" id="SSF103256">
    <property type="entry name" value="Hypothetical protein TM0160"/>
    <property type="match status" value="1"/>
</dbReference>
<organism evidence="5 6">
    <name type="scientific">Glycine soja</name>
    <name type="common">Wild soybean</name>
    <dbReference type="NCBI Taxonomy" id="3848"/>
    <lineage>
        <taxon>Eukaryota</taxon>
        <taxon>Viridiplantae</taxon>
        <taxon>Streptophyta</taxon>
        <taxon>Embryophyta</taxon>
        <taxon>Tracheophyta</taxon>
        <taxon>Spermatophyta</taxon>
        <taxon>Magnoliopsida</taxon>
        <taxon>eudicotyledons</taxon>
        <taxon>Gunneridae</taxon>
        <taxon>Pentapetalae</taxon>
        <taxon>rosids</taxon>
        <taxon>fabids</taxon>
        <taxon>Fabales</taxon>
        <taxon>Fabaceae</taxon>
        <taxon>Papilionoideae</taxon>
        <taxon>50 kb inversion clade</taxon>
        <taxon>NPAAA clade</taxon>
        <taxon>indigoferoid/millettioid clade</taxon>
        <taxon>Phaseoleae</taxon>
        <taxon>Glycine</taxon>
        <taxon>Glycine subgen. Soja</taxon>
    </lineage>
</organism>
<dbReference type="GO" id="GO:0030891">
    <property type="term" value="C:VCB complex"/>
    <property type="evidence" value="ECO:0007669"/>
    <property type="project" value="TreeGrafter"/>
</dbReference>
<dbReference type="InterPro" id="IPR036104">
    <property type="entry name" value="BFN_sf"/>
</dbReference>
<reference evidence="5 6" key="1">
    <citation type="submission" date="2018-09" db="EMBL/GenBank/DDBJ databases">
        <title>A high-quality reference genome of wild soybean provides a powerful tool to mine soybean genomes.</title>
        <authorList>
            <person name="Xie M."/>
            <person name="Chung C.Y.L."/>
            <person name="Li M.-W."/>
            <person name="Wong F.-L."/>
            <person name="Chan T.-F."/>
            <person name="Lam H.-M."/>
        </authorList>
    </citation>
    <scope>NUCLEOTIDE SEQUENCE [LARGE SCALE GENOMIC DNA]</scope>
    <source>
        <strain evidence="6">cv. W05</strain>
        <tissue evidence="5">Hypocotyl of etiolated seedlings</tissue>
    </source>
</reference>
<dbReference type="Pfam" id="PF02151">
    <property type="entry name" value="UVR"/>
    <property type="match status" value="1"/>
</dbReference>
<proteinExistence type="inferred from homology"/>
<evidence type="ECO:0000259" key="4">
    <source>
        <dbReference type="PROSITE" id="PS51658"/>
    </source>
</evidence>
<keyword evidence="6" id="KW-1185">Reference proteome</keyword>
<dbReference type="GO" id="GO:0016567">
    <property type="term" value="P:protein ubiquitination"/>
    <property type="evidence" value="ECO:0007669"/>
    <property type="project" value="TreeGrafter"/>
</dbReference>
<dbReference type="InterPro" id="IPR003729">
    <property type="entry name" value="Bi_nuclease_dom"/>
</dbReference>